<feature type="transmembrane region" description="Helical" evidence="7">
    <location>
        <begin position="75"/>
        <end position="96"/>
    </location>
</feature>
<feature type="transmembrane region" description="Helical" evidence="7">
    <location>
        <begin position="231"/>
        <end position="250"/>
    </location>
</feature>
<name>A0ABN1UHY6_9ACTN</name>
<protein>
    <submittedName>
        <fullName evidence="9">Cytochrome d ubiquinol oxidase subunit II</fullName>
    </submittedName>
</protein>
<feature type="transmembrane region" description="Helical" evidence="7">
    <location>
        <begin position="201"/>
        <end position="219"/>
    </location>
</feature>
<dbReference type="Proteomes" id="UP001499979">
    <property type="component" value="Unassembled WGS sequence"/>
</dbReference>
<organism evidence="9 10">
    <name type="scientific">Nocardioides aquiterrae</name>
    <dbReference type="NCBI Taxonomy" id="203799"/>
    <lineage>
        <taxon>Bacteria</taxon>
        <taxon>Bacillati</taxon>
        <taxon>Actinomycetota</taxon>
        <taxon>Actinomycetes</taxon>
        <taxon>Propionibacteriales</taxon>
        <taxon>Nocardioidaceae</taxon>
        <taxon>Nocardioides</taxon>
    </lineage>
</organism>
<evidence type="ECO:0000256" key="2">
    <source>
        <dbReference type="ARBA" id="ARBA00007543"/>
    </source>
</evidence>
<evidence type="ECO:0000313" key="9">
    <source>
        <dbReference type="EMBL" id="GAA1148827.1"/>
    </source>
</evidence>
<dbReference type="RefSeq" id="WP_343908334.1">
    <property type="nucleotide sequence ID" value="NZ_BAAAJE010000015.1"/>
</dbReference>
<keyword evidence="6 7" id="KW-0472">Membrane</keyword>
<dbReference type="PANTHER" id="PTHR43141">
    <property type="entry name" value="CYTOCHROME BD2 SUBUNIT II"/>
    <property type="match status" value="1"/>
</dbReference>
<feature type="transmembrane region" description="Helical" evidence="7">
    <location>
        <begin position="117"/>
        <end position="140"/>
    </location>
</feature>
<evidence type="ECO:0000256" key="1">
    <source>
        <dbReference type="ARBA" id="ARBA00004651"/>
    </source>
</evidence>
<evidence type="ECO:0000313" key="10">
    <source>
        <dbReference type="Proteomes" id="UP001499979"/>
    </source>
</evidence>
<feature type="transmembrane region" description="Helical" evidence="7">
    <location>
        <begin position="160"/>
        <end position="181"/>
    </location>
</feature>
<keyword evidence="3" id="KW-1003">Cell membrane</keyword>
<feature type="chain" id="PRO_5046178715" evidence="8">
    <location>
        <begin position="18"/>
        <end position="331"/>
    </location>
</feature>
<feature type="transmembrane region" description="Helical" evidence="7">
    <location>
        <begin position="257"/>
        <end position="280"/>
    </location>
</feature>
<evidence type="ECO:0000256" key="5">
    <source>
        <dbReference type="ARBA" id="ARBA00022989"/>
    </source>
</evidence>
<feature type="transmembrane region" description="Helical" evidence="7">
    <location>
        <begin position="300"/>
        <end position="322"/>
    </location>
</feature>
<dbReference type="Pfam" id="PF02322">
    <property type="entry name" value="Cyt_bd_oxida_II"/>
    <property type="match status" value="1"/>
</dbReference>
<keyword evidence="10" id="KW-1185">Reference proteome</keyword>
<gene>
    <name evidence="9" type="ORF">GCM10009606_29400</name>
</gene>
<sequence length="331" mass="34186">MASVVAAALVLGLLAYAAFGGADFGAGFWDLTAGGPETGAQARARIDASVGPVWEANHTWLIYCLVVMWTAFPEAFAAVMTTLYVPLGIAALGIVLRGSGFAFRKVLWRTPHARLAGLAFSASSVLTPFAFGTVAGAIASGRVPAGGYGPPFSSWLSPSALMSGLLAVAVCAYLAAVFLTADAHAAHEQDLEDWFGRRARAAAVVTGVVSLVGLVVARADAPLLFDNLLTRAWPLALCSVAAGTAALLLLRRASPRLIRAVSWVAVTALVLAWVAAQAPYLLGTHTTIGSAAAPRTSLDALAIVIVVAVAIITPSFALLYVLQQRSRLHGG</sequence>
<evidence type="ECO:0000256" key="7">
    <source>
        <dbReference type="SAM" id="Phobius"/>
    </source>
</evidence>
<keyword evidence="5 7" id="KW-1133">Transmembrane helix</keyword>
<evidence type="ECO:0000256" key="3">
    <source>
        <dbReference type="ARBA" id="ARBA00022475"/>
    </source>
</evidence>
<dbReference type="EMBL" id="BAAAJE010000015">
    <property type="protein sequence ID" value="GAA1148827.1"/>
    <property type="molecule type" value="Genomic_DNA"/>
</dbReference>
<keyword evidence="4 7" id="KW-0812">Transmembrane</keyword>
<proteinExistence type="inferred from homology"/>
<keyword evidence="8" id="KW-0732">Signal</keyword>
<accession>A0ABN1UHY6</accession>
<comment type="subcellular location">
    <subcellularLocation>
        <location evidence="1">Cell membrane</location>
        <topology evidence="1">Multi-pass membrane protein</topology>
    </subcellularLocation>
</comment>
<reference evidence="9 10" key="1">
    <citation type="journal article" date="2019" name="Int. J. Syst. Evol. Microbiol.">
        <title>The Global Catalogue of Microorganisms (GCM) 10K type strain sequencing project: providing services to taxonomists for standard genome sequencing and annotation.</title>
        <authorList>
            <consortium name="The Broad Institute Genomics Platform"/>
            <consortium name="The Broad Institute Genome Sequencing Center for Infectious Disease"/>
            <person name="Wu L."/>
            <person name="Ma J."/>
        </authorList>
    </citation>
    <scope>NUCLEOTIDE SEQUENCE [LARGE SCALE GENOMIC DNA]</scope>
    <source>
        <strain evidence="9 10">JCM 11813</strain>
    </source>
</reference>
<dbReference type="InterPro" id="IPR003317">
    <property type="entry name" value="Cyt-d_oxidase_su2"/>
</dbReference>
<evidence type="ECO:0000256" key="6">
    <source>
        <dbReference type="ARBA" id="ARBA00023136"/>
    </source>
</evidence>
<feature type="signal peptide" evidence="8">
    <location>
        <begin position="1"/>
        <end position="17"/>
    </location>
</feature>
<comment type="caution">
    <text evidence="9">The sequence shown here is derived from an EMBL/GenBank/DDBJ whole genome shotgun (WGS) entry which is preliminary data.</text>
</comment>
<dbReference type="PANTHER" id="PTHR43141:SF4">
    <property type="entry name" value="CYTOCHROME BD2 SUBUNIT II"/>
    <property type="match status" value="1"/>
</dbReference>
<comment type="similarity">
    <text evidence="2">Belongs to the cytochrome ubiquinol oxidase subunit 2 family.</text>
</comment>
<evidence type="ECO:0000256" key="4">
    <source>
        <dbReference type="ARBA" id="ARBA00022692"/>
    </source>
</evidence>
<evidence type="ECO:0000256" key="8">
    <source>
        <dbReference type="SAM" id="SignalP"/>
    </source>
</evidence>